<gene>
    <name evidence="2" type="ORF">RDB_LOCUS78774</name>
</gene>
<reference evidence="2" key="1">
    <citation type="submission" date="2021-01" db="EMBL/GenBank/DDBJ databases">
        <authorList>
            <person name="Kaushik A."/>
        </authorList>
    </citation>
    <scope>NUCLEOTIDE SEQUENCE</scope>
    <source>
        <strain evidence="2">Type strain: AG8-Rh-89/</strain>
    </source>
</reference>
<organism evidence="2 3">
    <name type="scientific">Rhizoctonia solani</name>
    <dbReference type="NCBI Taxonomy" id="456999"/>
    <lineage>
        <taxon>Eukaryota</taxon>
        <taxon>Fungi</taxon>
        <taxon>Dikarya</taxon>
        <taxon>Basidiomycota</taxon>
        <taxon>Agaricomycotina</taxon>
        <taxon>Agaricomycetes</taxon>
        <taxon>Cantharellales</taxon>
        <taxon>Ceratobasidiaceae</taxon>
        <taxon>Rhizoctonia</taxon>
    </lineage>
</organism>
<proteinExistence type="predicted"/>
<accession>A0A8H3H5Y4</accession>
<comment type="caution">
    <text evidence="2">The sequence shown here is derived from an EMBL/GenBank/DDBJ whole genome shotgun (WGS) entry which is preliminary data.</text>
</comment>
<feature type="compositionally biased region" description="Basic and acidic residues" evidence="1">
    <location>
        <begin position="11"/>
        <end position="21"/>
    </location>
</feature>
<protein>
    <submittedName>
        <fullName evidence="2">Uncharacterized protein</fullName>
    </submittedName>
</protein>
<feature type="region of interest" description="Disordered" evidence="1">
    <location>
        <begin position="1"/>
        <end position="31"/>
    </location>
</feature>
<name>A0A8H3H5Y4_9AGAM</name>
<dbReference type="Proteomes" id="UP000663850">
    <property type="component" value="Unassembled WGS sequence"/>
</dbReference>
<evidence type="ECO:0000313" key="2">
    <source>
        <dbReference type="EMBL" id="CAE6484850.1"/>
    </source>
</evidence>
<evidence type="ECO:0000313" key="3">
    <source>
        <dbReference type="Proteomes" id="UP000663850"/>
    </source>
</evidence>
<evidence type="ECO:0000256" key="1">
    <source>
        <dbReference type="SAM" id="MobiDB-lite"/>
    </source>
</evidence>
<dbReference type="AlphaFoldDB" id="A0A8H3H5Y4"/>
<sequence length="56" mass="6395">MTRQTLGSSHRAPDQDIHAGRYSESNDQAPRYRNSMGAFTRVLARVIDMFQVSVRL</sequence>
<dbReference type="EMBL" id="CAJMWZ010004121">
    <property type="protein sequence ID" value="CAE6484850.1"/>
    <property type="molecule type" value="Genomic_DNA"/>
</dbReference>